<dbReference type="RefSeq" id="WP_151886001.1">
    <property type="nucleotide sequence ID" value="NZ_CP032228.1"/>
</dbReference>
<feature type="region of interest" description="Disordered" evidence="1">
    <location>
        <begin position="249"/>
        <end position="288"/>
    </location>
</feature>
<gene>
    <name evidence="2" type="ORF">D0Y83_11985</name>
</gene>
<dbReference type="EMBL" id="CP032228">
    <property type="protein sequence ID" value="QFI63910.1"/>
    <property type="molecule type" value="Genomic_DNA"/>
</dbReference>
<dbReference type="GeneID" id="69698030"/>
<evidence type="ECO:0000313" key="3">
    <source>
        <dbReference type="Proteomes" id="UP000325385"/>
    </source>
</evidence>
<protein>
    <submittedName>
        <fullName evidence="2">Uncharacterized protein</fullName>
    </submittedName>
</protein>
<dbReference type="Proteomes" id="UP000325385">
    <property type="component" value="Chromosome"/>
</dbReference>
<sequence length="288" mass="32207">MTDHDHDHAPDTGPTQHPRTARGTLPAFTPVPRAKERSNGWKPHVQRAFIEALADTGSVASACRAVGRAEVGAYLLRRHPEAASFRAAWQAALDCGIQRIEDVAMDRALNGVEVPVYSYGKLVGSRTVHNDRLLMFMLRNRAPERFAEGRPKGPDAVGKMERERLKKQWRKEWEAERNAAAGEEEAETLRSLNAKLNAGYENWHAQLSPRTRAAWAEYKRLEALDREEGYLCYDDPEHELYDDPDARWDAGEEAMPLPAPEGGASEAPEDSAEDAGPRCRTIKDAGWD</sequence>
<dbReference type="AlphaFoldDB" id="A0A5P6ND07"/>
<accession>A0A5P6ND07</accession>
<feature type="compositionally biased region" description="Basic and acidic residues" evidence="1">
    <location>
        <begin position="275"/>
        <end position="288"/>
    </location>
</feature>
<reference evidence="3" key="1">
    <citation type="submission" date="2018-09" db="EMBL/GenBank/DDBJ databases">
        <title>Nocardia yunnanensis sp. nov., an actinomycete isolated from a soil sample.</title>
        <authorList>
            <person name="Zhang J."/>
        </authorList>
    </citation>
    <scope>NUCLEOTIDE SEQUENCE [LARGE SCALE GENOMIC DNA]</scope>
    <source>
        <strain evidence="3">21-3</strain>
    </source>
</reference>
<evidence type="ECO:0000256" key="1">
    <source>
        <dbReference type="SAM" id="MobiDB-lite"/>
    </source>
</evidence>
<feature type="region of interest" description="Disordered" evidence="1">
    <location>
        <begin position="1"/>
        <end position="40"/>
    </location>
</feature>
<name>A0A5P6ND07_9SPHN</name>
<feature type="compositionally biased region" description="Basic and acidic residues" evidence="1">
    <location>
        <begin position="1"/>
        <end position="10"/>
    </location>
</feature>
<evidence type="ECO:0000313" key="2">
    <source>
        <dbReference type="EMBL" id="QFI63910.1"/>
    </source>
</evidence>
<proteinExistence type="predicted"/>
<organism evidence="2 3">
    <name type="scientific">Qipengyuania flava</name>
    <dbReference type="NCBI Taxonomy" id="192812"/>
    <lineage>
        <taxon>Bacteria</taxon>
        <taxon>Pseudomonadati</taxon>
        <taxon>Pseudomonadota</taxon>
        <taxon>Alphaproteobacteria</taxon>
        <taxon>Sphingomonadales</taxon>
        <taxon>Erythrobacteraceae</taxon>
        <taxon>Qipengyuania</taxon>
    </lineage>
</organism>